<gene>
    <name evidence="3" type="ORF">TPSB3V08_LOCUS11820</name>
</gene>
<dbReference type="PANTHER" id="PTHR23167">
    <property type="entry name" value="CALPONIN HOMOLOGY DOMAIN-CONTAINING PROTEIN DDB_G0272472-RELATED"/>
    <property type="match status" value="1"/>
</dbReference>
<dbReference type="InterPro" id="IPR022735">
    <property type="entry name" value="bMERB_dom"/>
</dbReference>
<dbReference type="PANTHER" id="PTHR23167:SF84">
    <property type="entry name" value="ALPHA ACTININ 3-RELATED"/>
    <property type="match status" value="1"/>
</dbReference>
<dbReference type="Pfam" id="PF12130">
    <property type="entry name" value="bMERB_dom"/>
    <property type="match status" value="1"/>
</dbReference>
<proteinExistence type="predicted"/>
<feature type="compositionally biased region" description="Basic and acidic residues" evidence="1">
    <location>
        <begin position="147"/>
        <end position="156"/>
    </location>
</feature>
<evidence type="ECO:0000256" key="1">
    <source>
        <dbReference type="SAM" id="MobiDB-lite"/>
    </source>
</evidence>
<feature type="compositionally biased region" description="Basic and acidic residues" evidence="1">
    <location>
        <begin position="168"/>
        <end position="180"/>
    </location>
</feature>
<evidence type="ECO:0000259" key="2">
    <source>
        <dbReference type="PROSITE" id="PS51848"/>
    </source>
</evidence>
<feature type="compositionally biased region" description="Basic residues" evidence="1">
    <location>
        <begin position="157"/>
        <end position="167"/>
    </location>
</feature>
<sequence>MLFKIWIHNRDLGFLGYVPDTCFTPDVEDLVLQLFELVNEKNELFRRQAELMYLRRQQRLEEEHADLEYQIRCLLECPDHTKTDSDKAREEELIQRLVVVVERRNEIVECLEMDRRREAEEDLSIHTQLGIFAARGKPSEESTAPDSHSKSSSKKDKDKKKHKKNKEKHINSKTEKRDSDKDVDETEQSLNKPVKEKKNKKRWFH</sequence>
<dbReference type="EMBL" id="OD013916">
    <property type="protein sequence ID" value="CAD7417502.1"/>
    <property type="molecule type" value="Genomic_DNA"/>
</dbReference>
<dbReference type="InterPro" id="IPR050540">
    <property type="entry name" value="F-actin_Monoox_Mical"/>
</dbReference>
<reference evidence="3" key="1">
    <citation type="submission" date="2020-11" db="EMBL/GenBank/DDBJ databases">
        <authorList>
            <person name="Tran Van P."/>
        </authorList>
    </citation>
    <scope>NUCLEOTIDE SEQUENCE</scope>
</reference>
<dbReference type="PROSITE" id="PS51848">
    <property type="entry name" value="BMERB"/>
    <property type="match status" value="1"/>
</dbReference>
<feature type="domain" description="BMERB" evidence="2">
    <location>
        <begin position="1"/>
        <end position="127"/>
    </location>
</feature>
<name>A0A7R9DMI0_TIMPO</name>
<feature type="compositionally biased region" description="Basic residues" evidence="1">
    <location>
        <begin position="195"/>
        <end position="205"/>
    </location>
</feature>
<accession>A0A7R9DMI0</accession>
<dbReference type="SMART" id="SM01203">
    <property type="entry name" value="DUF3585"/>
    <property type="match status" value="1"/>
</dbReference>
<evidence type="ECO:0000313" key="3">
    <source>
        <dbReference type="EMBL" id="CAD7417502.1"/>
    </source>
</evidence>
<protein>
    <recommendedName>
        <fullName evidence="2">BMERB domain-containing protein</fullName>
    </recommendedName>
</protein>
<dbReference type="AlphaFoldDB" id="A0A7R9DMI0"/>
<feature type="region of interest" description="Disordered" evidence="1">
    <location>
        <begin position="132"/>
        <end position="205"/>
    </location>
</feature>
<organism evidence="3">
    <name type="scientific">Timema poppense</name>
    <name type="common">Walking stick</name>
    <dbReference type="NCBI Taxonomy" id="170557"/>
    <lineage>
        <taxon>Eukaryota</taxon>
        <taxon>Metazoa</taxon>
        <taxon>Ecdysozoa</taxon>
        <taxon>Arthropoda</taxon>
        <taxon>Hexapoda</taxon>
        <taxon>Insecta</taxon>
        <taxon>Pterygota</taxon>
        <taxon>Neoptera</taxon>
        <taxon>Polyneoptera</taxon>
        <taxon>Phasmatodea</taxon>
        <taxon>Timematodea</taxon>
        <taxon>Timematoidea</taxon>
        <taxon>Timematidae</taxon>
        <taxon>Timema</taxon>
    </lineage>
</organism>